<feature type="transmembrane region" description="Helical" evidence="4">
    <location>
        <begin position="17"/>
        <end position="39"/>
    </location>
</feature>
<feature type="transmembrane region" description="Helical" evidence="4">
    <location>
        <begin position="149"/>
        <end position="173"/>
    </location>
</feature>
<dbReference type="EMBL" id="BMAV01001204">
    <property type="protein sequence ID" value="GFY39102.1"/>
    <property type="molecule type" value="Genomic_DNA"/>
</dbReference>
<dbReference type="Gene3D" id="1.20.1250.20">
    <property type="entry name" value="MFS general substrate transporter like domains"/>
    <property type="match status" value="1"/>
</dbReference>
<feature type="transmembrane region" description="Helical" evidence="4">
    <location>
        <begin position="59"/>
        <end position="77"/>
    </location>
</feature>
<reference evidence="5" key="1">
    <citation type="submission" date="2020-08" db="EMBL/GenBank/DDBJ databases">
        <title>Multicomponent nature underlies the extraordinary mechanical properties of spider dragline silk.</title>
        <authorList>
            <person name="Kono N."/>
            <person name="Nakamura H."/>
            <person name="Mori M."/>
            <person name="Yoshida Y."/>
            <person name="Ohtoshi R."/>
            <person name="Malay A.D."/>
            <person name="Moran D.A.P."/>
            <person name="Tomita M."/>
            <person name="Numata K."/>
            <person name="Arakawa K."/>
        </authorList>
    </citation>
    <scope>NUCLEOTIDE SEQUENCE</scope>
</reference>
<keyword evidence="1 4" id="KW-0812">Transmembrane</keyword>
<keyword evidence="2 4" id="KW-1133">Transmembrane helix</keyword>
<feature type="transmembrane region" description="Helical" evidence="4">
    <location>
        <begin position="194"/>
        <end position="219"/>
    </location>
</feature>
<evidence type="ECO:0000256" key="2">
    <source>
        <dbReference type="ARBA" id="ARBA00022989"/>
    </source>
</evidence>
<evidence type="ECO:0000313" key="6">
    <source>
        <dbReference type="Proteomes" id="UP000886998"/>
    </source>
</evidence>
<keyword evidence="6" id="KW-1185">Reference proteome</keyword>
<feature type="transmembrane region" description="Helical" evidence="4">
    <location>
        <begin position="239"/>
        <end position="261"/>
    </location>
</feature>
<proteinExistence type="predicted"/>
<protein>
    <submittedName>
        <fullName evidence="5">Sodium-dependent glucose transporter 1</fullName>
    </submittedName>
</protein>
<dbReference type="SUPFAM" id="SSF103473">
    <property type="entry name" value="MFS general substrate transporter"/>
    <property type="match status" value="1"/>
</dbReference>
<evidence type="ECO:0000313" key="5">
    <source>
        <dbReference type="EMBL" id="GFY39102.1"/>
    </source>
</evidence>
<evidence type="ECO:0000256" key="1">
    <source>
        <dbReference type="ARBA" id="ARBA00022692"/>
    </source>
</evidence>
<name>A0A8X6WR87_9ARAC</name>
<dbReference type="Proteomes" id="UP000886998">
    <property type="component" value="Unassembled WGS sequence"/>
</dbReference>
<sequence>MAEPSSKKMRIIKTCNLYISSISSGISMAVIGPVLLNLQEIVHTDTEHIAVIYTGRSNGYLFGSLVGLNVCVLNLWGKDSGPYYQALHFMYGFGSLLAPLIAAPFLGDYHEDDSTNETTSFPNKTFPLDTMELNFSNSSFSQNSKIPSITFAFTIIGVFAALVTISFFVVCIISPYDTNENKNDPGSQTKKNGLLFVIMIVSLTFALLFVETGTEIGFAQMLTTYAVKGPLRLTPVMGSYMTSAFWAAFTISRFASIFFAIKMKSLHLIIMDLVLVTFGSAILLFLAVSKEWALWLATVLLGLGIASMYATVISWVEHYINITNKVLGLFATGAAFGEMVIPYTISYFVEKIPEVLGFVVGASCILSIILTLILYLILRNKQDKYLEQEGISNAAFEANADKET</sequence>
<feature type="transmembrane region" description="Helical" evidence="4">
    <location>
        <begin position="355"/>
        <end position="378"/>
    </location>
</feature>
<keyword evidence="5" id="KW-0813">Transport</keyword>
<accession>A0A8X6WR87</accession>
<dbReference type="PANTHER" id="PTHR23121">
    <property type="entry name" value="SODIUM-DEPENDENT GLUCOSE TRANSPORTER 1"/>
    <property type="match status" value="1"/>
</dbReference>
<organism evidence="5 6">
    <name type="scientific">Trichonephila inaurata madagascariensis</name>
    <dbReference type="NCBI Taxonomy" id="2747483"/>
    <lineage>
        <taxon>Eukaryota</taxon>
        <taxon>Metazoa</taxon>
        <taxon>Ecdysozoa</taxon>
        <taxon>Arthropoda</taxon>
        <taxon>Chelicerata</taxon>
        <taxon>Arachnida</taxon>
        <taxon>Araneae</taxon>
        <taxon>Araneomorphae</taxon>
        <taxon>Entelegynae</taxon>
        <taxon>Araneoidea</taxon>
        <taxon>Nephilidae</taxon>
        <taxon>Trichonephila</taxon>
        <taxon>Trichonephila inaurata</taxon>
    </lineage>
</organism>
<evidence type="ECO:0000256" key="4">
    <source>
        <dbReference type="SAM" id="Phobius"/>
    </source>
</evidence>
<dbReference type="PANTHER" id="PTHR23121:SF9">
    <property type="entry name" value="SODIUM-DEPENDENT GLUCOSE TRANSPORTER 1"/>
    <property type="match status" value="1"/>
</dbReference>
<evidence type="ECO:0000256" key="3">
    <source>
        <dbReference type="ARBA" id="ARBA00023136"/>
    </source>
</evidence>
<dbReference type="AlphaFoldDB" id="A0A8X6WR87"/>
<dbReference type="InterPro" id="IPR036259">
    <property type="entry name" value="MFS_trans_sf"/>
</dbReference>
<gene>
    <name evidence="5" type="primary">mfsd4b_2</name>
    <name evidence="5" type="ORF">TNIN_107572</name>
</gene>
<feature type="transmembrane region" description="Helical" evidence="4">
    <location>
        <begin position="294"/>
        <end position="315"/>
    </location>
</feature>
<keyword evidence="3 4" id="KW-0472">Membrane</keyword>
<feature type="transmembrane region" description="Helical" evidence="4">
    <location>
        <begin position="89"/>
        <end position="107"/>
    </location>
</feature>
<comment type="caution">
    <text evidence="5">The sequence shown here is derived from an EMBL/GenBank/DDBJ whole genome shotgun (WGS) entry which is preliminary data.</text>
</comment>
<keyword evidence="5" id="KW-0762">Sugar transport</keyword>
<feature type="transmembrane region" description="Helical" evidence="4">
    <location>
        <begin position="327"/>
        <end position="349"/>
    </location>
</feature>
<feature type="transmembrane region" description="Helical" evidence="4">
    <location>
        <begin position="268"/>
        <end position="288"/>
    </location>
</feature>